<evidence type="ECO:0000256" key="5">
    <source>
        <dbReference type="ARBA" id="ARBA00023180"/>
    </source>
</evidence>
<evidence type="ECO:0000256" key="2">
    <source>
        <dbReference type="ARBA" id="ARBA00022487"/>
    </source>
</evidence>
<evidence type="ECO:0000256" key="6">
    <source>
        <dbReference type="ARBA" id="ARBA00048484"/>
    </source>
</evidence>
<protein>
    <recommendedName>
        <fullName evidence="9">Carboxylesterase type B domain-containing protein</fullName>
    </recommendedName>
</protein>
<feature type="active site" description="Charge relay system" evidence="7">
    <location>
        <position position="339"/>
    </location>
</feature>
<dbReference type="GO" id="GO:0003990">
    <property type="term" value="F:acetylcholinesterase activity"/>
    <property type="evidence" value="ECO:0007669"/>
    <property type="project" value="UniProtKB-EC"/>
</dbReference>
<dbReference type="PANTHER" id="PTHR43918:SF13">
    <property type="entry name" value="ACETYLCHOLINESTERASE"/>
    <property type="match status" value="1"/>
</dbReference>
<feature type="domain" description="Carboxylesterase type B" evidence="9">
    <location>
        <begin position="95"/>
        <end position="570"/>
    </location>
</feature>
<dbReference type="Proteomes" id="UP000677054">
    <property type="component" value="Unassembled WGS sequence"/>
</dbReference>
<keyword evidence="3" id="KW-0378">Hydrolase</keyword>
<feature type="region of interest" description="Disordered" evidence="8">
    <location>
        <begin position="257"/>
        <end position="292"/>
    </location>
</feature>
<comment type="catalytic activity">
    <reaction evidence="6">
        <text>acetylcholine + H2O = choline + acetate + H(+)</text>
        <dbReference type="Rhea" id="RHEA:17561"/>
        <dbReference type="ChEBI" id="CHEBI:15354"/>
        <dbReference type="ChEBI" id="CHEBI:15355"/>
        <dbReference type="ChEBI" id="CHEBI:15377"/>
        <dbReference type="ChEBI" id="CHEBI:15378"/>
        <dbReference type="ChEBI" id="CHEBI:30089"/>
        <dbReference type="EC" id="3.1.1.7"/>
    </reaction>
</comment>
<keyword evidence="11" id="KW-1185">Reference proteome</keyword>
<dbReference type="Pfam" id="PF00135">
    <property type="entry name" value="COesterase"/>
    <property type="match status" value="1"/>
</dbReference>
<feature type="active site" description="Acyl-ester intermediate" evidence="7">
    <location>
        <position position="211"/>
    </location>
</feature>
<evidence type="ECO:0000313" key="10">
    <source>
        <dbReference type="EMBL" id="CAD7248563.1"/>
    </source>
</evidence>
<dbReference type="InterPro" id="IPR050654">
    <property type="entry name" value="AChE-related_enzymes"/>
</dbReference>
<name>A0A7R8XFA4_9CRUS</name>
<dbReference type="GO" id="GO:0019695">
    <property type="term" value="P:choline metabolic process"/>
    <property type="evidence" value="ECO:0007669"/>
    <property type="project" value="TreeGrafter"/>
</dbReference>
<organism evidence="10">
    <name type="scientific">Darwinula stevensoni</name>
    <dbReference type="NCBI Taxonomy" id="69355"/>
    <lineage>
        <taxon>Eukaryota</taxon>
        <taxon>Metazoa</taxon>
        <taxon>Ecdysozoa</taxon>
        <taxon>Arthropoda</taxon>
        <taxon>Crustacea</taxon>
        <taxon>Oligostraca</taxon>
        <taxon>Ostracoda</taxon>
        <taxon>Podocopa</taxon>
        <taxon>Podocopida</taxon>
        <taxon>Darwinulocopina</taxon>
        <taxon>Darwinuloidea</taxon>
        <taxon>Darwinulidae</taxon>
        <taxon>Darwinula</taxon>
    </lineage>
</organism>
<keyword evidence="5" id="KW-0325">Glycoprotein</keyword>
<proteinExistence type="inferred from homology"/>
<evidence type="ECO:0000256" key="8">
    <source>
        <dbReference type="SAM" id="MobiDB-lite"/>
    </source>
</evidence>
<keyword evidence="2" id="KW-0719">Serine esterase</keyword>
<evidence type="ECO:0000256" key="4">
    <source>
        <dbReference type="ARBA" id="ARBA00023157"/>
    </source>
</evidence>
<evidence type="ECO:0000256" key="3">
    <source>
        <dbReference type="ARBA" id="ARBA00022801"/>
    </source>
</evidence>
<dbReference type="InterPro" id="IPR002018">
    <property type="entry name" value="CarbesteraseB"/>
</dbReference>
<dbReference type="EMBL" id="LR901421">
    <property type="protein sequence ID" value="CAD7248563.1"/>
    <property type="molecule type" value="Genomic_DNA"/>
</dbReference>
<dbReference type="EMBL" id="CAJPEV010001904">
    <property type="protein sequence ID" value="CAG0894809.1"/>
    <property type="molecule type" value="Genomic_DNA"/>
</dbReference>
<dbReference type="GO" id="GO:0005886">
    <property type="term" value="C:plasma membrane"/>
    <property type="evidence" value="ECO:0007669"/>
    <property type="project" value="TreeGrafter"/>
</dbReference>
<dbReference type="PRINTS" id="PR00878">
    <property type="entry name" value="CHOLNESTRASE"/>
</dbReference>
<keyword evidence="4" id="KW-1015">Disulfide bond</keyword>
<feature type="region of interest" description="Disordered" evidence="8">
    <location>
        <begin position="29"/>
        <end position="59"/>
    </location>
</feature>
<dbReference type="PANTHER" id="PTHR43918">
    <property type="entry name" value="ACETYLCHOLINESTERASE"/>
    <property type="match status" value="1"/>
</dbReference>
<accession>A0A7R8XFA4</accession>
<evidence type="ECO:0000259" key="9">
    <source>
        <dbReference type="Pfam" id="PF00135"/>
    </source>
</evidence>
<feature type="region of interest" description="Disordered" evidence="8">
    <location>
        <begin position="640"/>
        <end position="662"/>
    </location>
</feature>
<dbReference type="Gene3D" id="3.40.50.1820">
    <property type="entry name" value="alpha/beta hydrolase"/>
    <property type="match status" value="1"/>
</dbReference>
<sequence>MLLRIRRDFARIVGTSFSSNDLLDVGASTCAPVRPRTSDDGPRGSVSRTLPSRRTREERVACGFRDEERRRRSEYERPLSTSRTGFIGEEIWNPNTPLNEDCLYLNVWVTEKVQNSGTKDAPVMVWIYGGGYMSGTSTLEIYDGAILAASRDVIVASMNYRVGAFGFLCFGVPEAPCNQGLWDQAMALRWIQDNIEHFGGDSRKVTGFGESAGGGSVSTLLLSPATRHLLRRGILQSGTINAPWSYKTFDEERHASADLVRTSSSDARKRRTTARPIAKRERERNPVGSSPMRSVDFQVMDFPFAPTVDGDLLPKHPVVMLQEGDFSNVELIVGSNRDEGTYFVLYDFINAFNKDDPSLLTRDQYLAIMSEIFKQMSPIQKEAIIFQYTDWDYMDNGLKNQKMIASAVGDYFFVCPSNFFAQQFALGGATVYYYYFTWVSLSSEPGVKGVRGGQGSQGGLGGRNRCDVLRLPLQRTSSNPWGRWMGVMHGDEIDYVFGVPFNRSRNHLPIERALSERIMTHFARFAETGSPAKDEPEWPPYTRSEPKYYVFDAEKRGLGSGPRAFDCAFWNEFMPHLGRQEHALPGCGERPRILASVAAEPCERGLRSPTRRASSERVETSPFWGCFAFARVLVLPPDPRHERFPTATESGNAGRPHLDGEE</sequence>
<dbReference type="GO" id="GO:0005615">
    <property type="term" value="C:extracellular space"/>
    <property type="evidence" value="ECO:0007669"/>
    <property type="project" value="TreeGrafter"/>
</dbReference>
<dbReference type="InterPro" id="IPR029058">
    <property type="entry name" value="AB_hydrolase_fold"/>
</dbReference>
<evidence type="ECO:0000256" key="1">
    <source>
        <dbReference type="ARBA" id="ARBA00005964"/>
    </source>
</evidence>
<evidence type="ECO:0000313" key="11">
    <source>
        <dbReference type="Proteomes" id="UP000677054"/>
    </source>
</evidence>
<dbReference type="AlphaFoldDB" id="A0A7R8XFA4"/>
<dbReference type="InterPro" id="IPR000997">
    <property type="entry name" value="Cholinesterase"/>
</dbReference>
<dbReference type="GO" id="GO:0006581">
    <property type="term" value="P:acetylcholine catabolic process"/>
    <property type="evidence" value="ECO:0007669"/>
    <property type="project" value="TreeGrafter"/>
</dbReference>
<dbReference type="SUPFAM" id="SSF53474">
    <property type="entry name" value="alpha/beta-Hydrolases"/>
    <property type="match status" value="1"/>
</dbReference>
<feature type="non-terminal residue" evidence="10">
    <location>
        <position position="662"/>
    </location>
</feature>
<feature type="active site" description="Charge relay system" evidence="7">
    <location>
        <position position="489"/>
    </location>
</feature>
<comment type="similarity">
    <text evidence="1">Belongs to the type-B carboxylesterase/lipase family.</text>
</comment>
<dbReference type="OrthoDB" id="408631at2759"/>
<evidence type="ECO:0000256" key="7">
    <source>
        <dbReference type="PIRSR" id="PIRSR600997-1"/>
    </source>
</evidence>
<reference evidence="10" key="1">
    <citation type="submission" date="2020-11" db="EMBL/GenBank/DDBJ databases">
        <authorList>
            <person name="Tran Van P."/>
        </authorList>
    </citation>
    <scope>NUCLEOTIDE SEQUENCE</scope>
</reference>
<gene>
    <name evidence="10" type="ORF">DSTB1V02_LOCUS8375</name>
</gene>